<gene>
    <name evidence="2" type="ORF">LAZ67_2001414</name>
</gene>
<dbReference type="Proteomes" id="UP001235939">
    <property type="component" value="Chromosome 02"/>
</dbReference>
<evidence type="ECO:0000313" key="2">
    <source>
        <dbReference type="EMBL" id="UYV62648.1"/>
    </source>
</evidence>
<protein>
    <submittedName>
        <fullName evidence="2">Uncharacterized protein</fullName>
    </submittedName>
</protein>
<evidence type="ECO:0000313" key="3">
    <source>
        <dbReference type="Proteomes" id="UP001235939"/>
    </source>
</evidence>
<name>A0ABY6K2G0_9ARAC</name>
<sequence>MKASNELAGRGQGKATGRSKKVQDCKRDKERFDVCRPGREVTGHRPKVRKSSYRFNFARLAERRQTACVTCRFKGRKGINKQPVEHAGLNGRKGIDKQPVEHAGLNGREGIDKQPVRYVGLKGREGIDKQPVGHVGLKGREGLDKQPVEHVGLKGREGIDKQPVEHVGLKGREGIDKQPVEHNDMDYGYERQKQDQPRTWKIERSGLKVWMSKPDELRT</sequence>
<keyword evidence="3" id="KW-1185">Reference proteome</keyword>
<feature type="region of interest" description="Disordered" evidence="1">
    <location>
        <begin position="84"/>
        <end position="108"/>
    </location>
</feature>
<reference evidence="2 3" key="1">
    <citation type="submission" date="2022-01" db="EMBL/GenBank/DDBJ databases">
        <title>A chromosomal length assembly of Cordylochernes scorpioides.</title>
        <authorList>
            <person name="Zeh D."/>
            <person name="Zeh J."/>
        </authorList>
    </citation>
    <scope>NUCLEOTIDE SEQUENCE [LARGE SCALE GENOMIC DNA]</scope>
    <source>
        <strain evidence="2">IN4F17</strain>
        <tissue evidence="2">Whole Body</tissue>
    </source>
</reference>
<accession>A0ABY6K2G0</accession>
<evidence type="ECO:0000256" key="1">
    <source>
        <dbReference type="SAM" id="MobiDB-lite"/>
    </source>
</evidence>
<organism evidence="2 3">
    <name type="scientific">Cordylochernes scorpioides</name>
    <dbReference type="NCBI Taxonomy" id="51811"/>
    <lineage>
        <taxon>Eukaryota</taxon>
        <taxon>Metazoa</taxon>
        <taxon>Ecdysozoa</taxon>
        <taxon>Arthropoda</taxon>
        <taxon>Chelicerata</taxon>
        <taxon>Arachnida</taxon>
        <taxon>Pseudoscorpiones</taxon>
        <taxon>Cheliferoidea</taxon>
        <taxon>Chernetidae</taxon>
        <taxon>Cordylochernes</taxon>
    </lineage>
</organism>
<feature type="region of interest" description="Disordered" evidence="1">
    <location>
        <begin position="1"/>
        <end position="29"/>
    </location>
</feature>
<dbReference type="EMBL" id="CP092864">
    <property type="protein sequence ID" value="UYV62648.1"/>
    <property type="molecule type" value="Genomic_DNA"/>
</dbReference>
<proteinExistence type="predicted"/>
<feature type="region of interest" description="Disordered" evidence="1">
    <location>
        <begin position="170"/>
        <end position="203"/>
    </location>
</feature>